<gene>
    <name evidence="2" type="ORF">DEIGR_102491</name>
</gene>
<organism evidence="2 3">
    <name type="scientific">Deinococcus grandis</name>
    <dbReference type="NCBI Taxonomy" id="57498"/>
    <lineage>
        <taxon>Bacteria</taxon>
        <taxon>Thermotogati</taxon>
        <taxon>Deinococcota</taxon>
        <taxon>Deinococci</taxon>
        <taxon>Deinococcales</taxon>
        <taxon>Deinococcaceae</taxon>
        <taxon>Deinococcus</taxon>
    </lineage>
</organism>
<dbReference type="AlphaFoldDB" id="A0A100HKM0"/>
<evidence type="ECO:0000313" key="3">
    <source>
        <dbReference type="Proteomes" id="UP000056209"/>
    </source>
</evidence>
<sequence length="75" mass="8010">MVPFRPYVTGPAGAAGVRGIEQDARVRADRSSRAACFMGNLRGLGTCMGRMRDRGGCGGRARRDRRGGRGEDHGC</sequence>
<dbReference type="Proteomes" id="UP000056209">
    <property type="component" value="Unassembled WGS sequence"/>
</dbReference>
<reference evidence="3" key="1">
    <citation type="submission" date="2015-11" db="EMBL/GenBank/DDBJ databases">
        <title>Draft Genome Sequence of the Radioresistant Bacterium Deinococcus grandis, Isolated from Freshwater Fish in Japan.</title>
        <authorList>
            <person name="Satoh K."/>
            <person name="Onodera T."/>
            <person name="Omoso K."/>
            <person name="Takeda-Yano K."/>
            <person name="Katayama T."/>
            <person name="Oono Y."/>
            <person name="Narumi I."/>
        </authorList>
    </citation>
    <scope>NUCLEOTIDE SEQUENCE [LARGE SCALE GENOMIC DNA]</scope>
    <source>
        <strain evidence="3">ATCC 43672</strain>
    </source>
</reference>
<evidence type="ECO:0000256" key="1">
    <source>
        <dbReference type="SAM" id="MobiDB-lite"/>
    </source>
</evidence>
<evidence type="ECO:0000313" key="2">
    <source>
        <dbReference type="EMBL" id="GAQ22464.1"/>
    </source>
</evidence>
<proteinExistence type="predicted"/>
<keyword evidence="3" id="KW-1185">Reference proteome</keyword>
<dbReference type="EMBL" id="BCMS01000001">
    <property type="protein sequence ID" value="GAQ22464.1"/>
    <property type="molecule type" value="Genomic_DNA"/>
</dbReference>
<feature type="region of interest" description="Disordered" evidence="1">
    <location>
        <begin position="54"/>
        <end position="75"/>
    </location>
</feature>
<accession>A0A100HKM0</accession>
<comment type="caution">
    <text evidence="2">The sequence shown here is derived from an EMBL/GenBank/DDBJ whole genome shotgun (WGS) entry which is preliminary data.</text>
</comment>
<protein>
    <submittedName>
        <fullName evidence="2">SEC-C motif-containing protein</fullName>
    </submittedName>
</protein>
<name>A0A100HKM0_9DEIO</name>